<gene>
    <name evidence="3" type="ORF">DDR33_04360</name>
</gene>
<protein>
    <submittedName>
        <fullName evidence="3">Oxidoreductase</fullName>
    </submittedName>
</protein>
<organism evidence="3 4">
    <name type="scientific">Pararcticibacter amylolyticus</name>
    <dbReference type="NCBI Taxonomy" id="2173175"/>
    <lineage>
        <taxon>Bacteria</taxon>
        <taxon>Pseudomonadati</taxon>
        <taxon>Bacteroidota</taxon>
        <taxon>Sphingobacteriia</taxon>
        <taxon>Sphingobacteriales</taxon>
        <taxon>Sphingobacteriaceae</taxon>
        <taxon>Pararcticibacter</taxon>
    </lineage>
</organism>
<comment type="caution">
    <text evidence="3">The sequence shown here is derived from an EMBL/GenBank/DDBJ whole genome shotgun (WGS) entry which is preliminary data.</text>
</comment>
<reference evidence="3 4" key="1">
    <citation type="submission" date="2018-04" db="EMBL/GenBank/DDBJ databases">
        <title>Pedobacter chongqingensis sp. nov., isolated from a rottenly hemp rope.</title>
        <authorList>
            <person name="Cai Y."/>
        </authorList>
    </citation>
    <scope>NUCLEOTIDE SEQUENCE [LARGE SCALE GENOMIC DNA]</scope>
    <source>
        <strain evidence="3 4">FJ4-8</strain>
    </source>
</reference>
<dbReference type="GO" id="GO:0000166">
    <property type="term" value="F:nucleotide binding"/>
    <property type="evidence" value="ECO:0007669"/>
    <property type="project" value="InterPro"/>
</dbReference>
<sequence length="325" mass="36029">MKTIKWGIIGCGNVTEVKSGPAFNKVESSELIAVMRRDAAKAADYAKRHAVPHWYSNARELINDPEVNAIYIATPPGSHEEYTFAALKARKPVYVEKPAALSAASAAKMNQAATEYGVPYTVAHYRRGLPLFKKIKELLKEHTIGDTRLVNLRLFQPLQSDMIARSEENWRLDPAVSGGGLFHDLAPHQLDLMIWFFGKAKHASGLSLNQAAAYNADDLVAGQILFENNVLFNGIWSFSVSPNASEDICEIIGSAGKISFSVFGNYYILKLGDKEERIEFQLPQHIQQPMIEEVVKYFQGTGPNPCTGQDGVDVMNIIDKFAGRR</sequence>
<dbReference type="InterPro" id="IPR036291">
    <property type="entry name" value="NAD(P)-bd_dom_sf"/>
</dbReference>
<dbReference type="Gene3D" id="3.30.360.10">
    <property type="entry name" value="Dihydrodipicolinate Reductase, domain 2"/>
    <property type="match status" value="1"/>
</dbReference>
<dbReference type="InterPro" id="IPR052515">
    <property type="entry name" value="Gfo/Idh/MocA_Oxidoreductase"/>
</dbReference>
<dbReference type="SUPFAM" id="SSF51735">
    <property type="entry name" value="NAD(P)-binding Rossmann-fold domains"/>
    <property type="match status" value="1"/>
</dbReference>
<keyword evidence="4" id="KW-1185">Reference proteome</keyword>
<dbReference type="SUPFAM" id="SSF55347">
    <property type="entry name" value="Glyceraldehyde-3-phosphate dehydrogenase-like, C-terminal domain"/>
    <property type="match status" value="1"/>
</dbReference>
<feature type="domain" description="Gfo/Idh/MocA-like oxidoreductase N-terminal" evidence="1">
    <location>
        <begin position="4"/>
        <end position="124"/>
    </location>
</feature>
<proteinExistence type="predicted"/>
<dbReference type="Gene3D" id="3.40.50.720">
    <property type="entry name" value="NAD(P)-binding Rossmann-like Domain"/>
    <property type="match status" value="1"/>
</dbReference>
<dbReference type="EMBL" id="QEAS01000002">
    <property type="protein sequence ID" value="PWG82248.1"/>
    <property type="molecule type" value="Genomic_DNA"/>
</dbReference>
<evidence type="ECO:0000259" key="2">
    <source>
        <dbReference type="Pfam" id="PF22725"/>
    </source>
</evidence>
<evidence type="ECO:0000313" key="4">
    <source>
        <dbReference type="Proteomes" id="UP000245647"/>
    </source>
</evidence>
<name>A0A2U2PLP4_9SPHI</name>
<dbReference type="Pfam" id="PF22725">
    <property type="entry name" value="GFO_IDH_MocA_C3"/>
    <property type="match status" value="1"/>
</dbReference>
<evidence type="ECO:0000259" key="1">
    <source>
        <dbReference type="Pfam" id="PF01408"/>
    </source>
</evidence>
<evidence type="ECO:0000313" key="3">
    <source>
        <dbReference type="EMBL" id="PWG82248.1"/>
    </source>
</evidence>
<dbReference type="RefSeq" id="WP_109414526.1">
    <property type="nucleotide sequence ID" value="NZ_QEAS01000002.1"/>
</dbReference>
<dbReference type="InterPro" id="IPR000683">
    <property type="entry name" value="Gfo/Idh/MocA-like_OxRdtase_N"/>
</dbReference>
<dbReference type="Pfam" id="PF01408">
    <property type="entry name" value="GFO_IDH_MocA"/>
    <property type="match status" value="1"/>
</dbReference>
<dbReference type="OrthoDB" id="9795543at2"/>
<feature type="domain" description="GFO/IDH/MocA-like oxidoreductase" evidence="2">
    <location>
        <begin position="132"/>
        <end position="258"/>
    </location>
</feature>
<feature type="non-terminal residue" evidence="3">
    <location>
        <position position="325"/>
    </location>
</feature>
<accession>A0A2U2PLP4</accession>
<dbReference type="PANTHER" id="PTHR43249:SF1">
    <property type="entry name" value="D-GLUCOSIDE 3-DEHYDROGENASE"/>
    <property type="match status" value="1"/>
</dbReference>
<dbReference type="InterPro" id="IPR055170">
    <property type="entry name" value="GFO_IDH_MocA-like_dom"/>
</dbReference>
<dbReference type="PANTHER" id="PTHR43249">
    <property type="entry name" value="UDP-N-ACETYL-2-AMINO-2-DEOXY-D-GLUCURONATE OXIDASE"/>
    <property type="match status" value="1"/>
</dbReference>
<dbReference type="AlphaFoldDB" id="A0A2U2PLP4"/>
<dbReference type="Proteomes" id="UP000245647">
    <property type="component" value="Unassembled WGS sequence"/>
</dbReference>